<dbReference type="NCBIfam" id="TIGR00491">
    <property type="entry name" value="aIF-2"/>
    <property type="match status" value="1"/>
</dbReference>
<proteinExistence type="inferred from homology"/>
<dbReference type="InterPro" id="IPR015760">
    <property type="entry name" value="TIF_IF2"/>
</dbReference>
<dbReference type="Gene3D" id="2.40.30.10">
    <property type="entry name" value="Translation factors"/>
    <property type="match status" value="2"/>
</dbReference>
<reference evidence="11 12" key="1">
    <citation type="submission" date="2016-04" db="EMBL/GenBank/DDBJ databases">
        <title>Genome sequence of Methanobrevibacter curvatus DSM 11111.</title>
        <authorList>
            <person name="Poehlein A."/>
            <person name="Seedorf H."/>
            <person name="Daniel R."/>
        </authorList>
    </citation>
    <scope>NUCLEOTIDE SEQUENCE [LARGE SCALE GENOMIC DNA]</scope>
    <source>
        <strain evidence="11 12">DSM 11111</strain>
    </source>
</reference>
<dbReference type="PANTHER" id="PTHR43381:SF4">
    <property type="entry name" value="EUKARYOTIC TRANSLATION INITIATION FACTOR 5B"/>
    <property type="match status" value="1"/>
</dbReference>
<dbReference type="FunFam" id="3.40.50.10050:FF:000001">
    <property type="entry name" value="Translation initiation factor IF-2"/>
    <property type="match status" value="1"/>
</dbReference>
<dbReference type="Pfam" id="PF14578">
    <property type="entry name" value="GTP_EFTU_D4"/>
    <property type="match status" value="1"/>
</dbReference>
<dbReference type="Pfam" id="PF00009">
    <property type="entry name" value="GTP_EFTU"/>
    <property type="match status" value="1"/>
</dbReference>
<evidence type="ECO:0000313" key="12">
    <source>
        <dbReference type="Proteomes" id="UP000077245"/>
    </source>
</evidence>
<dbReference type="EMBL" id="LWMV01000155">
    <property type="protein sequence ID" value="KZX13136.1"/>
    <property type="molecule type" value="Genomic_DNA"/>
</dbReference>
<feature type="binding site" evidence="8">
    <location>
        <begin position="130"/>
        <end position="133"/>
    </location>
    <ligand>
        <name>GTP</name>
        <dbReference type="ChEBI" id="CHEBI:37565"/>
    </ligand>
</feature>
<evidence type="ECO:0000313" key="11">
    <source>
        <dbReference type="EMBL" id="KZX13136.1"/>
    </source>
</evidence>
<keyword evidence="12" id="KW-1185">Reference proteome</keyword>
<dbReference type="SUPFAM" id="SSF52156">
    <property type="entry name" value="Initiation factor IF2/eIF5b, domain 3"/>
    <property type="match status" value="1"/>
</dbReference>
<dbReference type="GO" id="GO:0005737">
    <property type="term" value="C:cytoplasm"/>
    <property type="evidence" value="ECO:0007669"/>
    <property type="project" value="TreeGrafter"/>
</dbReference>
<sequence length="596" mass="66148">MKIRSPIVSVLGHVDHGKTTLLDYIRGSGIADKEAGGITQHIGATEIPIATINAICGDFIKKLSIIETIPGLFFIDTPGHAAFTSLRKRGGSLADLAILILDINEGFKPQTFEALNILKMYKTPFIVAANKIDKIFGWESTKGESFLKSFNTQAQSTKQNLENLIYEIVGVLHKEGFQSERFDRVENFGSQVSIIPISAQSGEGIIELIAMLLGLAQEYLTEQLQIEESAPAKGSVLEIKEEIGLGVTIDTIIYDGILKKDDEILLMEKNNILKTKVRSILKPNPLEEIRESKSNFQKIDEVVAAAGVKIVAPNLENVISGSPIRVFKEGENSEEEILNELEEIAIDTDDIGVLVKADTLGSLEAVVNLLKDLDIPIKSADIGDVTRKDIINASIVANEESKYGVIIAFNVKVHSKAEEDLNSSEIKLFQGDVIYQITEDYEDWIKENEEKQKALWMDKIIKPAKFRIIPKLIFRQSKPAISGIEVLSGTVKQGYPIMNQEGIPIGSVESMQDKGDNLPSISKGQKVAMAMKEAIAGKSFEEGDTIYINIPEKHFKILEKEFKNKLSEDEFETLYKIRDINRKTNPEWGELGLFED</sequence>
<name>A0A166BC61_9EURY</name>
<evidence type="ECO:0000256" key="7">
    <source>
        <dbReference type="ARBA" id="ARBA00024852"/>
    </source>
</evidence>
<dbReference type="CDD" id="cd01887">
    <property type="entry name" value="IF2_eIF5B"/>
    <property type="match status" value="1"/>
</dbReference>
<keyword evidence="4 8" id="KW-0547">Nucleotide-binding</keyword>
<dbReference type="NCBIfam" id="TIGR00231">
    <property type="entry name" value="small_GTP"/>
    <property type="match status" value="1"/>
</dbReference>
<dbReference type="SUPFAM" id="SSF52540">
    <property type="entry name" value="P-loop containing nucleoside triphosphate hydrolases"/>
    <property type="match status" value="1"/>
</dbReference>
<dbReference type="PANTHER" id="PTHR43381">
    <property type="entry name" value="TRANSLATION INITIATION FACTOR IF-2-RELATED"/>
    <property type="match status" value="1"/>
</dbReference>
<dbReference type="InterPro" id="IPR005225">
    <property type="entry name" value="Small_GTP-bd"/>
</dbReference>
<evidence type="ECO:0000256" key="1">
    <source>
        <dbReference type="ARBA" id="ARBA00007733"/>
    </source>
</evidence>
<evidence type="ECO:0000256" key="5">
    <source>
        <dbReference type="ARBA" id="ARBA00022917"/>
    </source>
</evidence>
<comment type="function">
    <text evidence="7 8 9">Function in general translation initiation by promoting the binding of the formylmethionine-tRNA to ribosomes. Seems to function along with eIF-2.</text>
</comment>
<dbReference type="CDD" id="cd16266">
    <property type="entry name" value="IF2_aeIF5B_IV"/>
    <property type="match status" value="1"/>
</dbReference>
<dbReference type="InterPro" id="IPR036925">
    <property type="entry name" value="TIF_IF2_dom3_sf"/>
</dbReference>
<keyword evidence="3 8" id="KW-0396">Initiation factor</keyword>
<protein>
    <recommendedName>
        <fullName evidence="2 8">Probable translation initiation factor IF-2</fullName>
    </recommendedName>
</protein>
<dbReference type="InterPro" id="IPR009000">
    <property type="entry name" value="Transl_B-barrel_sf"/>
</dbReference>
<dbReference type="STRING" id="49547.MBCUR_07470"/>
<dbReference type="InterPro" id="IPR029459">
    <property type="entry name" value="EFTU-type"/>
</dbReference>
<feature type="domain" description="Tr-type G" evidence="10">
    <location>
        <begin position="3"/>
        <end position="220"/>
    </location>
</feature>
<dbReference type="CDD" id="cd03703">
    <property type="entry name" value="aeIF5B_II"/>
    <property type="match status" value="1"/>
</dbReference>
<dbReference type="RefSeq" id="WP_067090384.1">
    <property type="nucleotide sequence ID" value="NZ_LWMV01000155.1"/>
</dbReference>
<dbReference type="SUPFAM" id="SSF50447">
    <property type="entry name" value="Translation proteins"/>
    <property type="match status" value="1"/>
</dbReference>
<dbReference type="GO" id="GO:0003743">
    <property type="term" value="F:translation initiation factor activity"/>
    <property type="evidence" value="ECO:0007669"/>
    <property type="project" value="UniProtKB-UniRule"/>
</dbReference>
<feature type="binding site" evidence="8">
    <location>
        <begin position="76"/>
        <end position="80"/>
    </location>
    <ligand>
        <name>GTP</name>
        <dbReference type="ChEBI" id="CHEBI:37565"/>
    </ligand>
</feature>
<dbReference type="PRINTS" id="PR00315">
    <property type="entry name" value="ELONGATNFCT"/>
</dbReference>
<dbReference type="Gene3D" id="3.40.50.10050">
    <property type="entry name" value="Translation initiation factor IF- 2, domain 3"/>
    <property type="match status" value="1"/>
</dbReference>
<dbReference type="NCBIfam" id="NF011418">
    <property type="entry name" value="PRK14845.1"/>
    <property type="match status" value="1"/>
</dbReference>
<dbReference type="PATRIC" id="fig|49547.3.peg.811"/>
<keyword evidence="5 8" id="KW-0648">Protein biosynthesis</keyword>
<dbReference type="InterPro" id="IPR000795">
    <property type="entry name" value="T_Tr_GTP-bd_dom"/>
</dbReference>
<comment type="similarity">
    <text evidence="1 8 9">Belongs to the TRAFAC class translation factor GTPase superfamily. Classic translation factor GTPase family. IF-2 subfamily.</text>
</comment>
<dbReference type="GO" id="GO:0005525">
    <property type="term" value="F:GTP binding"/>
    <property type="evidence" value="ECO:0007669"/>
    <property type="project" value="UniProtKB-KW"/>
</dbReference>
<feature type="binding site" evidence="8">
    <location>
        <begin position="12"/>
        <end position="19"/>
    </location>
    <ligand>
        <name>GTP</name>
        <dbReference type="ChEBI" id="CHEBI:37565"/>
    </ligand>
</feature>
<evidence type="ECO:0000256" key="8">
    <source>
        <dbReference type="HAMAP-Rule" id="MF_00100"/>
    </source>
</evidence>
<dbReference type="OrthoDB" id="30957at2157"/>
<evidence type="ECO:0000256" key="6">
    <source>
        <dbReference type="ARBA" id="ARBA00023134"/>
    </source>
</evidence>
<dbReference type="FunFam" id="3.40.50.300:FF:000112">
    <property type="entry name" value="Eukaryotic translation initiation factor 5B"/>
    <property type="match status" value="1"/>
</dbReference>
<evidence type="ECO:0000256" key="2">
    <source>
        <dbReference type="ARBA" id="ARBA00020166"/>
    </source>
</evidence>
<dbReference type="InterPro" id="IPR004544">
    <property type="entry name" value="TF_aIF-2_arc"/>
</dbReference>
<dbReference type="GO" id="GO:0003924">
    <property type="term" value="F:GTPase activity"/>
    <property type="evidence" value="ECO:0007669"/>
    <property type="project" value="UniProtKB-UniRule"/>
</dbReference>
<dbReference type="NCBIfam" id="NF003078">
    <property type="entry name" value="PRK04004.1"/>
    <property type="match status" value="1"/>
</dbReference>
<evidence type="ECO:0000259" key="10">
    <source>
        <dbReference type="PROSITE" id="PS51722"/>
    </source>
</evidence>
<organism evidence="11 12">
    <name type="scientific">Methanobrevibacter curvatus</name>
    <dbReference type="NCBI Taxonomy" id="49547"/>
    <lineage>
        <taxon>Archaea</taxon>
        <taxon>Methanobacteriati</taxon>
        <taxon>Methanobacteriota</taxon>
        <taxon>Methanomada group</taxon>
        <taxon>Methanobacteria</taxon>
        <taxon>Methanobacteriales</taxon>
        <taxon>Methanobacteriaceae</taxon>
        <taxon>Methanobrevibacter</taxon>
    </lineage>
</organism>
<evidence type="ECO:0000256" key="4">
    <source>
        <dbReference type="ARBA" id="ARBA00022741"/>
    </source>
</evidence>
<accession>A0A166BC61</accession>
<dbReference type="Pfam" id="PF11987">
    <property type="entry name" value="IF-2"/>
    <property type="match status" value="1"/>
</dbReference>
<evidence type="ECO:0000256" key="9">
    <source>
        <dbReference type="RuleBase" id="RU000644"/>
    </source>
</evidence>
<comment type="caution">
    <text evidence="11">The sequence shown here is derived from an EMBL/GenBank/DDBJ whole genome shotgun (WGS) entry which is preliminary data.</text>
</comment>
<keyword evidence="6 8" id="KW-0342">GTP-binding</keyword>
<dbReference type="PROSITE" id="PS51722">
    <property type="entry name" value="G_TR_2"/>
    <property type="match status" value="1"/>
</dbReference>
<evidence type="ECO:0000256" key="3">
    <source>
        <dbReference type="ARBA" id="ARBA00022540"/>
    </source>
</evidence>
<dbReference type="AlphaFoldDB" id="A0A166BC61"/>
<dbReference type="Proteomes" id="UP000077245">
    <property type="component" value="Unassembled WGS sequence"/>
</dbReference>
<dbReference type="InterPro" id="IPR023115">
    <property type="entry name" value="TIF_IF2_dom3"/>
</dbReference>
<dbReference type="InterPro" id="IPR027417">
    <property type="entry name" value="P-loop_NTPase"/>
</dbReference>
<dbReference type="Gene3D" id="3.40.50.300">
    <property type="entry name" value="P-loop containing nucleotide triphosphate hydrolases"/>
    <property type="match status" value="1"/>
</dbReference>
<gene>
    <name evidence="8 11" type="primary">infB</name>
    <name evidence="11" type="ORF">MBCUR_07470</name>
</gene>
<dbReference type="HAMAP" id="MF_00100_A">
    <property type="entry name" value="IF_2_A"/>
    <property type="match status" value="1"/>
</dbReference>